<accession>A0ABW5QYE0</accession>
<dbReference type="InterPro" id="IPR036812">
    <property type="entry name" value="NAD(P)_OxRdtase_dom_sf"/>
</dbReference>
<dbReference type="InterPro" id="IPR020471">
    <property type="entry name" value="AKR"/>
</dbReference>
<dbReference type="CDD" id="cd19163">
    <property type="entry name" value="AKR_galDH"/>
    <property type="match status" value="1"/>
</dbReference>
<dbReference type="InterPro" id="IPR023210">
    <property type="entry name" value="NADP_OxRdtase_dom"/>
</dbReference>
<dbReference type="Proteomes" id="UP001597493">
    <property type="component" value="Unassembled WGS sequence"/>
</dbReference>
<evidence type="ECO:0000259" key="1">
    <source>
        <dbReference type="Pfam" id="PF00248"/>
    </source>
</evidence>
<sequence>MKYRTLGFTGLSVSALSFGASSLGSVFREIDEDEGIRTVYKAMELGINLIDVSPYYGLTKAETVLGKAIRNLPRDKFLLSTKAGRYGADQFDFSAKRIRESVEQSLARLHTDYIDILFLHDIEFERLEVIVEEGIPELNRLKEQGKIRFTGISGLPLDIFPMTLNKAPVDVILSYCHYSLNDTTLLGLLPYLEQQSAGVINASPLSMGLLGSRGVPDWHPADEEVKALCRKAAQFCSEQGSDIAKLAVQFSTGEERIPTTLVSTANPVNIENNVRWTEEPIDRSLLDAVFDILAPIDGRTWPSGRPEYNRAVKGERT</sequence>
<dbReference type="Gene3D" id="3.20.20.100">
    <property type="entry name" value="NADP-dependent oxidoreductase domain"/>
    <property type="match status" value="1"/>
</dbReference>
<comment type="caution">
    <text evidence="2">The sequence shown here is derived from an EMBL/GenBank/DDBJ whole genome shotgun (WGS) entry which is preliminary data.</text>
</comment>
<dbReference type="RefSeq" id="WP_379273856.1">
    <property type="nucleotide sequence ID" value="NZ_JBHUGT010000016.1"/>
</dbReference>
<gene>
    <name evidence="2" type="ORF">ACFSW5_13640</name>
</gene>
<protein>
    <submittedName>
        <fullName evidence="2">Aldo/keto reductase</fullName>
    </submittedName>
</protein>
<organism evidence="2 3">
    <name type="scientific">Paenibacillus thailandensis</name>
    <dbReference type="NCBI Taxonomy" id="393250"/>
    <lineage>
        <taxon>Bacteria</taxon>
        <taxon>Bacillati</taxon>
        <taxon>Bacillota</taxon>
        <taxon>Bacilli</taxon>
        <taxon>Bacillales</taxon>
        <taxon>Paenibacillaceae</taxon>
        <taxon>Paenibacillus</taxon>
    </lineage>
</organism>
<reference evidence="3" key="1">
    <citation type="journal article" date="2019" name="Int. J. Syst. Evol. Microbiol.">
        <title>The Global Catalogue of Microorganisms (GCM) 10K type strain sequencing project: providing services to taxonomists for standard genome sequencing and annotation.</title>
        <authorList>
            <consortium name="The Broad Institute Genomics Platform"/>
            <consortium name="The Broad Institute Genome Sequencing Center for Infectious Disease"/>
            <person name="Wu L."/>
            <person name="Ma J."/>
        </authorList>
    </citation>
    <scope>NUCLEOTIDE SEQUENCE [LARGE SCALE GENOMIC DNA]</scope>
    <source>
        <strain evidence="3">TISTR 1827</strain>
    </source>
</reference>
<evidence type="ECO:0000313" key="3">
    <source>
        <dbReference type="Proteomes" id="UP001597493"/>
    </source>
</evidence>
<dbReference type="Pfam" id="PF00248">
    <property type="entry name" value="Aldo_ket_red"/>
    <property type="match status" value="1"/>
</dbReference>
<dbReference type="PANTHER" id="PTHR42686:SF1">
    <property type="entry name" value="GH17980P-RELATED"/>
    <property type="match status" value="1"/>
</dbReference>
<dbReference type="SUPFAM" id="SSF51430">
    <property type="entry name" value="NAD(P)-linked oxidoreductase"/>
    <property type="match status" value="1"/>
</dbReference>
<dbReference type="EMBL" id="JBHUMY010000012">
    <property type="protein sequence ID" value="MFD2661293.1"/>
    <property type="molecule type" value="Genomic_DNA"/>
</dbReference>
<proteinExistence type="predicted"/>
<evidence type="ECO:0000313" key="2">
    <source>
        <dbReference type="EMBL" id="MFD2661293.1"/>
    </source>
</evidence>
<name>A0ABW5QYE0_9BACL</name>
<keyword evidence="3" id="KW-1185">Reference proteome</keyword>
<feature type="domain" description="NADP-dependent oxidoreductase" evidence="1">
    <location>
        <begin position="16"/>
        <end position="284"/>
    </location>
</feature>
<dbReference type="InterPro" id="IPR044479">
    <property type="entry name" value="LGALDH-like"/>
</dbReference>
<dbReference type="PANTHER" id="PTHR42686">
    <property type="entry name" value="GH17980P-RELATED"/>
    <property type="match status" value="1"/>
</dbReference>